<feature type="domain" description="FAS1-like dehydratase" evidence="2">
    <location>
        <begin position="4"/>
        <end position="143"/>
    </location>
</feature>
<name>A0ABP3RKJ8_9ACTN</name>
<feature type="compositionally biased region" description="Basic and acidic residues" evidence="1">
    <location>
        <begin position="111"/>
        <end position="125"/>
    </location>
</feature>
<protein>
    <submittedName>
        <fullName evidence="3">MaoC family dehydratase N-terminal domain-containing protein</fullName>
    </submittedName>
</protein>
<accession>A0ABP3RKJ8</accession>
<gene>
    <name evidence="3" type="ORF">GCM10009547_13000</name>
</gene>
<feature type="region of interest" description="Disordered" evidence="1">
    <location>
        <begin position="105"/>
        <end position="125"/>
    </location>
</feature>
<dbReference type="Pfam" id="PF13452">
    <property type="entry name" value="FAS1_DH_region"/>
    <property type="match status" value="1"/>
</dbReference>
<comment type="caution">
    <text evidence="3">The sequence shown here is derived from an EMBL/GenBank/DDBJ whole genome shotgun (WGS) entry which is preliminary data.</text>
</comment>
<dbReference type="CDD" id="cd03441">
    <property type="entry name" value="R_hydratase_like"/>
    <property type="match status" value="1"/>
</dbReference>
<evidence type="ECO:0000256" key="1">
    <source>
        <dbReference type="SAM" id="MobiDB-lite"/>
    </source>
</evidence>
<evidence type="ECO:0000313" key="3">
    <source>
        <dbReference type="EMBL" id="GAA0612375.1"/>
    </source>
</evidence>
<dbReference type="RefSeq" id="WP_344602835.1">
    <property type="nucleotide sequence ID" value="NZ_BAAAHE010000008.1"/>
</dbReference>
<reference evidence="4" key="1">
    <citation type="journal article" date="2019" name="Int. J. Syst. Evol. Microbiol.">
        <title>The Global Catalogue of Microorganisms (GCM) 10K type strain sequencing project: providing services to taxonomists for standard genome sequencing and annotation.</title>
        <authorList>
            <consortium name="The Broad Institute Genomics Platform"/>
            <consortium name="The Broad Institute Genome Sequencing Center for Infectious Disease"/>
            <person name="Wu L."/>
            <person name="Ma J."/>
        </authorList>
    </citation>
    <scope>NUCLEOTIDE SEQUENCE [LARGE SCALE GENOMIC DNA]</scope>
    <source>
        <strain evidence="4">JCM 10671</strain>
    </source>
</reference>
<feature type="region of interest" description="Disordered" evidence="1">
    <location>
        <begin position="58"/>
        <end position="90"/>
    </location>
</feature>
<dbReference type="Gene3D" id="3.10.129.10">
    <property type="entry name" value="Hotdog Thioesterase"/>
    <property type="match status" value="1"/>
</dbReference>
<organism evidence="3 4">
    <name type="scientific">Sporichthya brevicatena</name>
    <dbReference type="NCBI Taxonomy" id="171442"/>
    <lineage>
        <taxon>Bacteria</taxon>
        <taxon>Bacillati</taxon>
        <taxon>Actinomycetota</taxon>
        <taxon>Actinomycetes</taxon>
        <taxon>Sporichthyales</taxon>
        <taxon>Sporichthyaceae</taxon>
        <taxon>Sporichthya</taxon>
    </lineage>
</organism>
<dbReference type="EMBL" id="BAAAHE010000008">
    <property type="protein sequence ID" value="GAA0612375.1"/>
    <property type="molecule type" value="Genomic_DNA"/>
</dbReference>
<dbReference type="Proteomes" id="UP001500957">
    <property type="component" value="Unassembled WGS sequence"/>
</dbReference>
<keyword evidence="4" id="KW-1185">Reference proteome</keyword>
<sequence length="159" mass="17310">MSFQFPVEAGAIMMFARALGDDDPRWYDESSPAAKAHGGIQAPPTFVNSAAHFDPDWPYRPRPGRPWFGSGAGPGAPSPTVAGGGTSMQAEQHYEYFTPVRPGDVLTVERSPGRTWEKESKRSGTLRFEEEITRYTNQRGELAVVATRVRVITGGGEPA</sequence>
<dbReference type="SUPFAM" id="SSF54637">
    <property type="entry name" value="Thioesterase/thiol ester dehydrase-isomerase"/>
    <property type="match status" value="1"/>
</dbReference>
<evidence type="ECO:0000259" key="2">
    <source>
        <dbReference type="Pfam" id="PF13452"/>
    </source>
</evidence>
<dbReference type="InterPro" id="IPR029069">
    <property type="entry name" value="HotDog_dom_sf"/>
</dbReference>
<dbReference type="InterPro" id="IPR039569">
    <property type="entry name" value="FAS1-like_DH_region"/>
</dbReference>
<evidence type="ECO:0000313" key="4">
    <source>
        <dbReference type="Proteomes" id="UP001500957"/>
    </source>
</evidence>
<proteinExistence type="predicted"/>